<dbReference type="Proteomes" id="UP000187209">
    <property type="component" value="Unassembled WGS sequence"/>
</dbReference>
<protein>
    <recommendedName>
        <fullName evidence="3">START domain-containing protein</fullName>
    </recommendedName>
</protein>
<accession>A0A1R2C5U5</accession>
<dbReference type="SUPFAM" id="SSF55961">
    <property type="entry name" value="Bet v1-like"/>
    <property type="match status" value="1"/>
</dbReference>
<reference evidence="1 2" key="1">
    <citation type="submission" date="2016-11" db="EMBL/GenBank/DDBJ databases">
        <title>The macronuclear genome of Stentor coeruleus: a giant cell with tiny introns.</title>
        <authorList>
            <person name="Slabodnick M."/>
            <person name="Ruby J.G."/>
            <person name="Reiff S.B."/>
            <person name="Swart E.C."/>
            <person name="Gosai S."/>
            <person name="Prabakaran S."/>
            <person name="Witkowska E."/>
            <person name="Larue G.E."/>
            <person name="Fisher S."/>
            <person name="Freeman R.M."/>
            <person name="Gunawardena J."/>
            <person name="Chu W."/>
            <person name="Stover N.A."/>
            <person name="Gregory B.D."/>
            <person name="Nowacki M."/>
            <person name="Derisi J."/>
            <person name="Roy S.W."/>
            <person name="Marshall W.F."/>
            <person name="Sood P."/>
        </authorList>
    </citation>
    <scope>NUCLEOTIDE SEQUENCE [LARGE SCALE GENOMIC DNA]</scope>
    <source>
        <strain evidence="1">WM001</strain>
    </source>
</reference>
<comment type="caution">
    <text evidence="1">The sequence shown here is derived from an EMBL/GenBank/DDBJ whole genome shotgun (WGS) entry which is preliminary data.</text>
</comment>
<evidence type="ECO:0000313" key="2">
    <source>
        <dbReference type="Proteomes" id="UP000187209"/>
    </source>
</evidence>
<dbReference type="EMBL" id="MPUH01000272">
    <property type="protein sequence ID" value="OMJ84349.1"/>
    <property type="molecule type" value="Genomic_DNA"/>
</dbReference>
<dbReference type="AlphaFoldDB" id="A0A1R2C5U5"/>
<organism evidence="1 2">
    <name type="scientific">Stentor coeruleus</name>
    <dbReference type="NCBI Taxonomy" id="5963"/>
    <lineage>
        <taxon>Eukaryota</taxon>
        <taxon>Sar</taxon>
        <taxon>Alveolata</taxon>
        <taxon>Ciliophora</taxon>
        <taxon>Postciliodesmatophora</taxon>
        <taxon>Heterotrichea</taxon>
        <taxon>Heterotrichida</taxon>
        <taxon>Stentoridae</taxon>
        <taxon>Stentor</taxon>
    </lineage>
</organism>
<name>A0A1R2C5U5_9CILI</name>
<sequence length="255" mass="29999">MGNANSFGVVRDKGFKQPTLTQEFAGSLSIEKYDILYQDFIAFESTEDPYSKSDANNKTSSEISFKNPIALRFLEIENYCKDIKFSKGWEIDNIIKIESIRGSIWSDYLPVVRVQKVFFADISYDDVIQNFLFPDLRKKWDPFRIHMKLTQNYDWYKIEYLFKYPIYNRHFHEVAKYKLENNELMIMSYSINNILEETPCNFFSCLKMVKKNQEITLVLISQIDYVIKESDKLVRLCGAVANLTLTAFSNYLSKV</sequence>
<keyword evidence="2" id="KW-1185">Reference proteome</keyword>
<proteinExistence type="predicted"/>
<gene>
    <name evidence="1" type="ORF">SteCoe_14575</name>
</gene>
<evidence type="ECO:0008006" key="3">
    <source>
        <dbReference type="Google" id="ProtNLM"/>
    </source>
</evidence>
<evidence type="ECO:0000313" key="1">
    <source>
        <dbReference type="EMBL" id="OMJ84349.1"/>
    </source>
</evidence>